<sequence length="61" mass="6273">MCLSSTGDTAAYSTRPLPIQTAADDVLTGCQPRAQGRAYGPCHVPKDMPTPKRLAGGALTG</sequence>
<evidence type="ECO:0000313" key="3">
    <source>
        <dbReference type="Proteomes" id="UP001500212"/>
    </source>
</evidence>
<gene>
    <name evidence="2" type="ORF">GCM10023195_76600</name>
</gene>
<dbReference type="Proteomes" id="UP001500212">
    <property type="component" value="Unassembled WGS sequence"/>
</dbReference>
<organism evidence="2 3">
    <name type="scientific">Actinoallomurus liliacearum</name>
    <dbReference type="NCBI Taxonomy" id="1080073"/>
    <lineage>
        <taxon>Bacteria</taxon>
        <taxon>Bacillati</taxon>
        <taxon>Actinomycetota</taxon>
        <taxon>Actinomycetes</taxon>
        <taxon>Streptosporangiales</taxon>
        <taxon>Thermomonosporaceae</taxon>
        <taxon>Actinoallomurus</taxon>
    </lineage>
</organism>
<proteinExistence type="predicted"/>
<dbReference type="EMBL" id="BAABHJ010000039">
    <property type="protein sequence ID" value="GAA4617187.1"/>
    <property type="molecule type" value="Genomic_DNA"/>
</dbReference>
<keyword evidence="3" id="KW-1185">Reference proteome</keyword>
<evidence type="ECO:0000256" key="1">
    <source>
        <dbReference type="SAM" id="MobiDB-lite"/>
    </source>
</evidence>
<evidence type="ECO:0000313" key="2">
    <source>
        <dbReference type="EMBL" id="GAA4617187.1"/>
    </source>
</evidence>
<protein>
    <submittedName>
        <fullName evidence="2">Uncharacterized protein</fullName>
    </submittedName>
</protein>
<feature type="region of interest" description="Disordered" evidence="1">
    <location>
        <begin position="38"/>
        <end position="61"/>
    </location>
</feature>
<accession>A0ABP8TV38</accession>
<reference evidence="3" key="1">
    <citation type="journal article" date="2019" name="Int. J. Syst. Evol. Microbiol.">
        <title>The Global Catalogue of Microorganisms (GCM) 10K type strain sequencing project: providing services to taxonomists for standard genome sequencing and annotation.</title>
        <authorList>
            <consortium name="The Broad Institute Genomics Platform"/>
            <consortium name="The Broad Institute Genome Sequencing Center for Infectious Disease"/>
            <person name="Wu L."/>
            <person name="Ma J."/>
        </authorList>
    </citation>
    <scope>NUCLEOTIDE SEQUENCE [LARGE SCALE GENOMIC DNA]</scope>
    <source>
        <strain evidence="3">JCM 17938</strain>
    </source>
</reference>
<comment type="caution">
    <text evidence="2">The sequence shown here is derived from an EMBL/GenBank/DDBJ whole genome shotgun (WGS) entry which is preliminary data.</text>
</comment>
<name>A0ABP8TV38_9ACTN</name>